<dbReference type="GO" id="GO:0030008">
    <property type="term" value="C:TRAPP complex"/>
    <property type="evidence" value="ECO:0007669"/>
    <property type="project" value="TreeGrafter"/>
</dbReference>
<dbReference type="PANTHER" id="PTHR21581:SF6">
    <property type="entry name" value="TRAFFICKING PROTEIN PARTICLE COMPLEX SUBUNIT 12"/>
    <property type="match status" value="1"/>
</dbReference>
<dbReference type="PANTHER" id="PTHR21581">
    <property type="entry name" value="D-ALANYL-D-ALANINE CARBOXYPEPTIDASE"/>
    <property type="match status" value="1"/>
</dbReference>
<protein>
    <recommendedName>
        <fullName evidence="4">Trafficking protein particle complex subunit 12</fullName>
    </recommendedName>
</protein>
<evidence type="ECO:0000256" key="1">
    <source>
        <dbReference type="PROSITE-ProRule" id="PRU00339"/>
    </source>
</evidence>
<dbReference type="EMBL" id="JARQZJ010000019">
    <property type="protein sequence ID" value="KAK9873399.1"/>
    <property type="molecule type" value="Genomic_DNA"/>
</dbReference>
<dbReference type="InterPro" id="IPR019734">
    <property type="entry name" value="TPR_rpt"/>
</dbReference>
<proteinExistence type="predicted"/>
<dbReference type="PROSITE" id="PS50005">
    <property type="entry name" value="TPR"/>
    <property type="match status" value="1"/>
</dbReference>
<dbReference type="GO" id="GO:0005794">
    <property type="term" value="C:Golgi apparatus"/>
    <property type="evidence" value="ECO:0007669"/>
    <property type="project" value="TreeGrafter"/>
</dbReference>
<dbReference type="Proteomes" id="UP001431783">
    <property type="component" value="Unassembled WGS sequence"/>
</dbReference>
<dbReference type="AlphaFoldDB" id="A0AAW1TYG4"/>
<keyword evidence="1" id="KW-0802">TPR repeat</keyword>
<sequence>MSEKTTPLLSQYFEQNDRAVGGKPDLSLELTKASDKLNSLKLDETISTNENKSEPTVCRLFSENAPLPADSTAAFFDLIGRGTNSSKNGLISDLGVSTSANDDGFSARVAVGSEAERRRDAWIPSDKTRQILINCAMSAPGTYFPEKEHLTTPGVFLEEELGDNVGEAVAVCLGEAEAAERRIITANDVTQDERGLRELVQAGAYRAAINLTARLLTIYGQGKGRNGHVSKHSPHSLQLWFTRIALLVKTKAYIVAQAESEIFGQLDKPDVFYQFYPEMYGDRPGSIASFSFRLLLAELPMHCGNSKESLTKLFNLWSTVKQIIQNLNNGFCEDGNPMEISENDRSDSFRLWKGREARVMHSIINCSISLKHFELAMDLLGQLCERDKVHRHTLLSALGRLHLQVGNIAGAESCFNEVRVIRGGKLDIRELVDRGLLSVAQSNFDEAYSNFQEASCLEPNNLMILNNMSVCLLYSGRLKEAISILESAISVNPPHALHESLLLNLCTLYDMESSKGRMKKFALLRQISRYQADAPTSILEKLYG</sequence>
<name>A0AAW1TYG4_9CUCU</name>
<dbReference type="SMART" id="SM00028">
    <property type="entry name" value="TPR"/>
    <property type="match status" value="3"/>
</dbReference>
<reference evidence="2 3" key="1">
    <citation type="submission" date="2023-03" db="EMBL/GenBank/DDBJ databases">
        <title>Genome insight into feeding habits of ladybird beetles.</title>
        <authorList>
            <person name="Li H.-S."/>
            <person name="Huang Y.-H."/>
            <person name="Pang H."/>
        </authorList>
    </citation>
    <scope>NUCLEOTIDE SEQUENCE [LARGE SCALE GENOMIC DNA]</scope>
    <source>
        <strain evidence="2">SYSU_2023b</strain>
        <tissue evidence="2">Whole body</tissue>
    </source>
</reference>
<evidence type="ECO:0000313" key="2">
    <source>
        <dbReference type="EMBL" id="KAK9873399.1"/>
    </source>
</evidence>
<dbReference type="SUPFAM" id="SSF48452">
    <property type="entry name" value="TPR-like"/>
    <property type="match status" value="1"/>
</dbReference>
<dbReference type="InterPro" id="IPR011990">
    <property type="entry name" value="TPR-like_helical_dom_sf"/>
</dbReference>
<accession>A0AAW1TYG4</accession>
<dbReference type="Gene3D" id="1.25.40.10">
    <property type="entry name" value="Tetratricopeptide repeat domain"/>
    <property type="match status" value="1"/>
</dbReference>
<evidence type="ECO:0008006" key="4">
    <source>
        <dbReference type="Google" id="ProtNLM"/>
    </source>
</evidence>
<feature type="repeat" description="TPR" evidence="1">
    <location>
        <begin position="428"/>
        <end position="461"/>
    </location>
</feature>
<dbReference type="Pfam" id="PF14559">
    <property type="entry name" value="TPR_19"/>
    <property type="match status" value="1"/>
</dbReference>
<evidence type="ECO:0000313" key="3">
    <source>
        <dbReference type="Proteomes" id="UP001431783"/>
    </source>
</evidence>
<keyword evidence="3" id="KW-1185">Reference proteome</keyword>
<comment type="caution">
    <text evidence="2">The sequence shown here is derived from an EMBL/GenBank/DDBJ whole genome shotgun (WGS) entry which is preliminary data.</text>
</comment>
<organism evidence="2 3">
    <name type="scientific">Henosepilachna vigintioctopunctata</name>
    <dbReference type="NCBI Taxonomy" id="420089"/>
    <lineage>
        <taxon>Eukaryota</taxon>
        <taxon>Metazoa</taxon>
        <taxon>Ecdysozoa</taxon>
        <taxon>Arthropoda</taxon>
        <taxon>Hexapoda</taxon>
        <taxon>Insecta</taxon>
        <taxon>Pterygota</taxon>
        <taxon>Neoptera</taxon>
        <taxon>Endopterygota</taxon>
        <taxon>Coleoptera</taxon>
        <taxon>Polyphaga</taxon>
        <taxon>Cucujiformia</taxon>
        <taxon>Coccinelloidea</taxon>
        <taxon>Coccinellidae</taxon>
        <taxon>Epilachninae</taxon>
        <taxon>Epilachnini</taxon>
        <taxon>Henosepilachna</taxon>
    </lineage>
</organism>
<gene>
    <name evidence="2" type="ORF">WA026_022460</name>
</gene>